<evidence type="ECO:0000256" key="5">
    <source>
        <dbReference type="HAMAP-Rule" id="MF_00189"/>
    </source>
</evidence>
<dbReference type="Proteomes" id="UP001218579">
    <property type="component" value="Unassembled WGS sequence"/>
</dbReference>
<keyword evidence="1 5" id="KW-1003">Cell membrane</keyword>
<protein>
    <recommendedName>
        <fullName evidence="5">Inner membrane-spanning protein YciB</fullName>
    </recommendedName>
</protein>
<organism evidence="6 7">
    <name type="scientific">Asticcacaulis machinosus</name>
    <dbReference type="NCBI Taxonomy" id="2984211"/>
    <lineage>
        <taxon>Bacteria</taxon>
        <taxon>Pseudomonadati</taxon>
        <taxon>Pseudomonadota</taxon>
        <taxon>Alphaproteobacteria</taxon>
        <taxon>Caulobacterales</taxon>
        <taxon>Caulobacteraceae</taxon>
        <taxon>Asticcacaulis</taxon>
    </lineage>
</organism>
<feature type="transmembrane region" description="Helical" evidence="5">
    <location>
        <begin position="113"/>
        <end position="131"/>
    </location>
</feature>
<keyword evidence="3 5" id="KW-1133">Transmembrane helix</keyword>
<feature type="transmembrane region" description="Helical" evidence="5">
    <location>
        <begin position="177"/>
        <end position="201"/>
    </location>
</feature>
<dbReference type="InterPro" id="IPR006008">
    <property type="entry name" value="YciB"/>
</dbReference>
<feature type="transmembrane region" description="Helical" evidence="5">
    <location>
        <begin position="55"/>
        <end position="76"/>
    </location>
</feature>
<feature type="transmembrane region" description="Helical" evidence="5">
    <location>
        <begin position="151"/>
        <end position="170"/>
    </location>
</feature>
<dbReference type="RefSeq" id="WP_272745371.1">
    <property type="nucleotide sequence ID" value="NZ_JAQQKV010000002.1"/>
</dbReference>
<dbReference type="PANTHER" id="PTHR36917:SF1">
    <property type="entry name" value="INNER MEMBRANE-SPANNING PROTEIN YCIB"/>
    <property type="match status" value="1"/>
</dbReference>
<sequence length="210" mass="23048">MSEPLKKNETTEPEPVIAPVDADAPAPVATNWVKMAIDFGAPLIFALVFFTTKNFIWATAVLVAGSAIALIAGFVLEKRLAIMPLIAGVAAIIFGGLTIYLKDESFIKIKLTILNALFGAVLIGGLVMKKQPLKALLGETLKLKEDAWGKLTLYYALFFFVVAIANEIIWRTQSNDFWVVWKASLFFVTIGFSLALTPFLMKNMVGMDKE</sequence>
<evidence type="ECO:0000256" key="1">
    <source>
        <dbReference type="ARBA" id="ARBA00022475"/>
    </source>
</evidence>
<feature type="transmembrane region" description="Helical" evidence="5">
    <location>
        <begin position="32"/>
        <end position="50"/>
    </location>
</feature>
<dbReference type="HAMAP" id="MF_00189">
    <property type="entry name" value="YciB"/>
    <property type="match status" value="1"/>
</dbReference>
<name>A0ABT5HLQ0_9CAUL</name>
<comment type="caution">
    <text evidence="6">The sequence shown here is derived from an EMBL/GenBank/DDBJ whole genome shotgun (WGS) entry which is preliminary data.</text>
</comment>
<keyword evidence="5" id="KW-0997">Cell inner membrane</keyword>
<keyword evidence="7" id="KW-1185">Reference proteome</keyword>
<proteinExistence type="inferred from homology"/>
<evidence type="ECO:0000313" key="7">
    <source>
        <dbReference type="Proteomes" id="UP001218579"/>
    </source>
</evidence>
<evidence type="ECO:0000256" key="4">
    <source>
        <dbReference type="ARBA" id="ARBA00023136"/>
    </source>
</evidence>
<feature type="transmembrane region" description="Helical" evidence="5">
    <location>
        <begin position="82"/>
        <end position="101"/>
    </location>
</feature>
<reference evidence="6 7" key="1">
    <citation type="submission" date="2023-01" db="EMBL/GenBank/DDBJ databases">
        <title>Novel species of the genus Asticcacaulis isolated from rivers.</title>
        <authorList>
            <person name="Lu H."/>
        </authorList>
    </citation>
    <scope>NUCLEOTIDE SEQUENCE [LARGE SCALE GENOMIC DNA]</scope>
    <source>
        <strain evidence="6 7">LKC15W</strain>
    </source>
</reference>
<keyword evidence="2 5" id="KW-0812">Transmembrane</keyword>
<evidence type="ECO:0000313" key="6">
    <source>
        <dbReference type="EMBL" id="MDC7677065.1"/>
    </source>
</evidence>
<dbReference type="PANTHER" id="PTHR36917">
    <property type="entry name" value="INTRACELLULAR SEPTATION PROTEIN A-RELATED"/>
    <property type="match status" value="1"/>
</dbReference>
<gene>
    <name evidence="5" type="primary">yciB</name>
    <name evidence="6" type="ORF">PQU98_13050</name>
</gene>
<comment type="subcellular location">
    <subcellularLocation>
        <location evidence="5">Cell inner membrane</location>
        <topology evidence="5">Multi-pass membrane protein</topology>
    </subcellularLocation>
</comment>
<comment type="similarity">
    <text evidence="5">Belongs to the YciB family.</text>
</comment>
<dbReference type="EMBL" id="JAQQKV010000002">
    <property type="protein sequence ID" value="MDC7677065.1"/>
    <property type="molecule type" value="Genomic_DNA"/>
</dbReference>
<keyword evidence="4 5" id="KW-0472">Membrane</keyword>
<accession>A0ABT5HLQ0</accession>
<dbReference type="Pfam" id="PF04279">
    <property type="entry name" value="IspA"/>
    <property type="match status" value="1"/>
</dbReference>
<evidence type="ECO:0000256" key="2">
    <source>
        <dbReference type="ARBA" id="ARBA00022692"/>
    </source>
</evidence>
<evidence type="ECO:0000256" key="3">
    <source>
        <dbReference type="ARBA" id="ARBA00022989"/>
    </source>
</evidence>
<comment type="function">
    <text evidence="5">Plays a role in cell envelope biogenesis, maintenance of cell envelope integrity and membrane homeostasis.</text>
</comment>